<dbReference type="InterPro" id="IPR036873">
    <property type="entry name" value="Rhodanese-like_dom_sf"/>
</dbReference>
<evidence type="ECO:0000259" key="2">
    <source>
        <dbReference type="PROSITE" id="PS50206"/>
    </source>
</evidence>
<dbReference type="PROSITE" id="PS50206">
    <property type="entry name" value="RHODANESE_3"/>
    <property type="match status" value="1"/>
</dbReference>
<dbReference type="AlphaFoldDB" id="A0A3B1BDC2"/>
<proteinExistence type="predicted"/>
<dbReference type="SUPFAM" id="SSF52821">
    <property type="entry name" value="Rhodanese/Cell cycle control phosphatase"/>
    <property type="match status" value="1"/>
</dbReference>
<feature type="region of interest" description="Disordered" evidence="1">
    <location>
        <begin position="1"/>
        <end position="21"/>
    </location>
</feature>
<organism evidence="3">
    <name type="scientific">hydrothermal vent metagenome</name>
    <dbReference type="NCBI Taxonomy" id="652676"/>
    <lineage>
        <taxon>unclassified sequences</taxon>
        <taxon>metagenomes</taxon>
        <taxon>ecological metagenomes</taxon>
    </lineage>
</organism>
<gene>
    <name evidence="3" type="ORF">MNBD_ALPHA03-1604</name>
</gene>
<evidence type="ECO:0000313" key="3">
    <source>
        <dbReference type="EMBL" id="VAX02997.1"/>
    </source>
</evidence>
<dbReference type="Pfam" id="PF00581">
    <property type="entry name" value="Rhodanese"/>
    <property type="match status" value="1"/>
</dbReference>
<reference evidence="3" key="1">
    <citation type="submission" date="2018-06" db="EMBL/GenBank/DDBJ databases">
        <authorList>
            <person name="Zhirakovskaya E."/>
        </authorList>
    </citation>
    <scope>NUCLEOTIDE SEQUENCE</scope>
</reference>
<dbReference type="CDD" id="cd00158">
    <property type="entry name" value="RHOD"/>
    <property type="match status" value="1"/>
</dbReference>
<dbReference type="InterPro" id="IPR001763">
    <property type="entry name" value="Rhodanese-like_dom"/>
</dbReference>
<dbReference type="Gene3D" id="3.40.250.10">
    <property type="entry name" value="Rhodanese-like domain"/>
    <property type="match status" value="1"/>
</dbReference>
<accession>A0A3B1BDC2</accession>
<name>A0A3B1BDC2_9ZZZZ</name>
<feature type="non-terminal residue" evidence="3">
    <location>
        <position position="67"/>
    </location>
</feature>
<sequence>MSTILLDQEHKSEKLSDQCELSSPKKEPLYIDVRTPQEFETVHISGARNIPLPDLHKYVDELKTLSP</sequence>
<evidence type="ECO:0000256" key="1">
    <source>
        <dbReference type="SAM" id="MobiDB-lite"/>
    </source>
</evidence>
<feature type="compositionally biased region" description="Basic and acidic residues" evidence="1">
    <location>
        <begin position="7"/>
        <end position="21"/>
    </location>
</feature>
<dbReference type="EMBL" id="UOFW01000031">
    <property type="protein sequence ID" value="VAX02997.1"/>
    <property type="molecule type" value="Genomic_DNA"/>
</dbReference>
<feature type="domain" description="Rhodanese" evidence="2">
    <location>
        <begin position="24"/>
        <end position="55"/>
    </location>
</feature>
<protein>
    <recommendedName>
        <fullName evidence="2">Rhodanese domain-containing protein</fullName>
    </recommendedName>
</protein>